<reference evidence="2 3" key="1">
    <citation type="journal article" date="2011" name="J. Microbiol.">
        <title>Bacillus kyonggiensis sp. nov., isolated from soil of a lettuce field.</title>
        <authorList>
            <person name="Dong K."/>
            <person name="Lee S."/>
        </authorList>
    </citation>
    <scope>NUCLEOTIDE SEQUENCE [LARGE SCALE GENOMIC DNA]</scope>
    <source>
        <strain evidence="2 3">NB22</strain>
    </source>
</reference>
<organism evidence="2 3">
    <name type="scientific">Robertmurraya kyonggiensis</name>
    <dbReference type="NCBI Taxonomy" id="1037680"/>
    <lineage>
        <taxon>Bacteria</taxon>
        <taxon>Bacillati</taxon>
        <taxon>Bacillota</taxon>
        <taxon>Bacilli</taxon>
        <taxon>Bacillales</taxon>
        <taxon>Bacillaceae</taxon>
        <taxon>Robertmurraya</taxon>
    </lineage>
</organism>
<gene>
    <name evidence="2" type="ORF">FA727_08390</name>
</gene>
<feature type="transmembrane region" description="Helical" evidence="1">
    <location>
        <begin position="40"/>
        <end position="61"/>
    </location>
</feature>
<accession>A0A4U1DAF4</accession>
<dbReference type="EMBL" id="SWBM01000001">
    <property type="protein sequence ID" value="TKC19545.1"/>
    <property type="molecule type" value="Genomic_DNA"/>
</dbReference>
<protein>
    <submittedName>
        <fullName evidence="2">Uncharacterized protein</fullName>
    </submittedName>
</protein>
<name>A0A4U1DAF4_9BACI</name>
<dbReference type="OrthoDB" id="2918447at2"/>
<evidence type="ECO:0000313" key="2">
    <source>
        <dbReference type="EMBL" id="TKC19545.1"/>
    </source>
</evidence>
<sequence>MIRMTVAGIGGFLLVFLESYIVMLLKGYYTIEFGGMAPFVSVWAMNFFFLFAIFTHIQLWYKERVATREETLN</sequence>
<evidence type="ECO:0000313" key="3">
    <source>
        <dbReference type="Proteomes" id="UP000307756"/>
    </source>
</evidence>
<keyword evidence="1" id="KW-0812">Transmembrane</keyword>
<dbReference type="RefSeq" id="WP_136830453.1">
    <property type="nucleotide sequence ID" value="NZ_SWBM01000001.1"/>
</dbReference>
<keyword evidence="1" id="KW-1133">Transmembrane helix</keyword>
<keyword evidence="1" id="KW-0472">Membrane</keyword>
<comment type="caution">
    <text evidence="2">The sequence shown here is derived from an EMBL/GenBank/DDBJ whole genome shotgun (WGS) entry which is preliminary data.</text>
</comment>
<dbReference type="AlphaFoldDB" id="A0A4U1DAF4"/>
<dbReference type="Proteomes" id="UP000307756">
    <property type="component" value="Unassembled WGS sequence"/>
</dbReference>
<evidence type="ECO:0000256" key="1">
    <source>
        <dbReference type="SAM" id="Phobius"/>
    </source>
</evidence>
<keyword evidence="3" id="KW-1185">Reference proteome</keyword>
<proteinExistence type="predicted"/>